<dbReference type="Pfam" id="PF05270">
    <property type="entry name" value="AbfB"/>
    <property type="match status" value="1"/>
</dbReference>
<keyword evidence="4" id="KW-1185">Reference proteome</keyword>
<feature type="chain" id="PRO_5015726721" evidence="1">
    <location>
        <begin position="31"/>
        <end position="464"/>
    </location>
</feature>
<dbReference type="InterPro" id="IPR050727">
    <property type="entry name" value="GH43_arabinanases"/>
</dbReference>
<name>A0A2S6IDX7_9ACTN</name>
<proteinExistence type="predicted"/>
<dbReference type="PROSITE" id="PS51318">
    <property type="entry name" value="TAT"/>
    <property type="match status" value="1"/>
</dbReference>
<dbReference type="InterPro" id="IPR023296">
    <property type="entry name" value="Glyco_hydro_beta-prop_sf"/>
</dbReference>
<comment type="caution">
    <text evidence="3">The sequence shown here is derived from an EMBL/GenBank/DDBJ whole genome shotgun (WGS) entry which is preliminary data.</text>
</comment>
<dbReference type="InterPro" id="IPR036195">
    <property type="entry name" value="AbfB_ABD_sf"/>
</dbReference>
<dbReference type="PANTHER" id="PTHR43301">
    <property type="entry name" value="ARABINAN ENDO-1,5-ALPHA-L-ARABINOSIDASE"/>
    <property type="match status" value="1"/>
</dbReference>
<dbReference type="AlphaFoldDB" id="A0A2S6IDX7"/>
<dbReference type="GO" id="GO:0046373">
    <property type="term" value="P:L-arabinose metabolic process"/>
    <property type="evidence" value="ECO:0007669"/>
    <property type="project" value="InterPro"/>
</dbReference>
<dbReference type="Gene3D" id="2.115.10.20">
    <property type="entry name" value="Glycosyl hydrolase domain, family 43"/>
    <property type="match status" value="1"/>
</dbReference>
<evidence type="ECO:0000313" key="3">
    <source>
        <dbReference type="EMBL" id="PPK92425.1"/>
    </source>
</evidence>
<dbReference type="EMBL" id="PTJD01000014">
    <property type="protein sequence ID" value="PPK92425.1"/>
    <property type="molecule type" value="Genomic_DNA"/>
</dbReference>
<evidence type="ECO:0000313" key="4">
    <source>
        <dbReference type="Proteomes" id="UP000239485"/>
    </source>
</evidence>
<organism evidence="3 4">
    <name type="scientific">Kineococcus xinjiangensis</name>
    <dbReference type="NCBI Taxonomy" id="512762"/>
    <lineage>
        <taxon>Bacteria</taxon>
        <taxon>Bacillati</taxon>
        <taxon>Actinomycetota</taxon>
        <taxon>Actinomycetes</taxon>
        <taxon>Kineosporiales</taxon>
        <taxon>Kineosporiaceae</taxon>
        <taxon>Kineococcus</taxon>
    </lineage>
</organism>
<evidence type="ECO:0000256" key="1">
    <source>
        <dbReference type="SAM" id="SignalP"/>
    </source>
</evidence>
<reference evidence="3 4" key="1">
    <citation type="submission" date="2018-02" db="EMBL/GenBank/DDBJ databases">
        <title>Genomic Encyclopedia of Archaeal and Bacterial Type Strains, Phase II (KMG-II): from individual species to whole genera.</title>
        <authorList>
            <person name="Goeker M."/>
        </authorList>
    </citation>
    <scope>NUCLEOTIDE SEQUENCE [LARGE SCALE GENOMIC DNA]</scope>
    <source>
        <strain evidence="3 4">DSM 22857</strain>
    </source>
</reference>
<keyword evidence="1" id="KW-0732">Signal</keyword>
<dbReference type="CDD" id="cd08983">
    <property type="entry name" value="GH43_Bt3655-like"/>
    <property type="match status" value="1"/>
</dbReference>
<accession>A0A2S6IDX7</accession>
<evidence type="ECO:0000259" key="2">
    <source>
        <dbReference type="Pfam" id="PF05270"/>
    </source>
</evidence>
<dbReference type="Proteomes" id="UP000239485">
    <property type="component" value="Unassembled WGS sequence"/>
</dbReference>
<protein>
    <submittedName>
        <fullName evidence="3">Alpha-L-arabinofuranosidase B-like protein</fullName>
    </submittedName>
</protein>
<dbReference type="SUPFAM" id="SSF75005">
    <property type="entry name" value="Arabinanase/levansucrase/invertase"/>
    <property type="match status" value="1"/>
</dbReference>
<dbReference type="RefSeq" id="WP_104434649.1">
    <property type="nucleotide sequence ID" value="NZ_PTJD01000014.1"/>
</dbReference>
<dbReference type="GO" id="GO:0046556">
    <property type="term" value="F:alpha-L-arabinofuranosidase activity"/>
    <property type="evidence" value="ECO:0007669"/>
    <property type="project" value="InterPro"/>
</dbReference>
<gene>
    <name evidence="3" type="ORF">CLV92_11426</name>
</gene>
<dbReference type="PANTHER" id="PTHR43301:SF3">
    <property type="entry name" value="ARABINAN ENDO-1,5-ALPHA-L-ARABINOSIDASE A-RELATED"/>
    <property type="match status" value="1"/>
</dbReference>
<feature type="domain" description="Alpha-L-arabinofuranosidase B arabinose-binding" evidence="2">
    <location>
        <begin position="329"/>
        <end position="462"/>
    </location>
</feature>
<dbReference type="InterPro" id="IPR007934">
    <property type="entry name" value="AbfB_ABD"/>
</dbReference>
<dbReference type="SUPFAM" id="SSF110221">
    <property type="entry name" value="AbfB domain"/>
    <property type="match status" value="1"/>
</dbReference>
<dbReference type="CDD" id="cd23399">
    <property type="entry name" value="beta-trefoil_ABD_ABFB"/>
    <property type="match status" value="1"/>
</dbReference>
<dbReference type="OrthoDB" id="9758923at2"/>
<dbReference type="InterPro" id="IPR006311">
    <property type="entry name" value="TAT_signal"/>
</dbReference>
<sequence length="464" mass="51764">MPELTRRTALGGALALVASASVLNAPAASAAITPAAYVMGYFAESPNWEVASYGLHLAVSRDGLEWTPLNQNNPVVLPTAGTGGLRDPYIHRKQDNTFVVLATDLKGTNWAEQNQYIHVWDSTDLRSFTGYRRIKLHSLPTHSWAPEVIWDAGRRQYGIVYSANDGNRNVLMVNYTTDFRTVGGHQVYFDPGFNVIDGSFAFHNGMHYLYFKREHDFTLMGARSSSLAPGSFDRGVFTGAYRGPIGTEAPTVVKAIGQNVWYLWGDNWAPRNGYATVWRTTDLAAGTWSPVSNANFTQPMHGKHQTITEITQVEYDNLLARWGTPAWNRLKSHNFPDHFVRHANNVGRIDQYPFDPYRDSMWRLVPGLAASTGVSFESVNFPGRFLRHSGFVVGLAPNDGSAGFRADATFHRTSGLADSRWTSFRSHNFPTRYLRHSAFALRIDEISSASALGDRRDATFRIGY</sequence>
<dbReference type="Gene3D" id="2.80.10.50">
    <property type="match status" value="1"/>
</dbReference>
<feature type="signal peptide" evidence="1">
    <location>
        <begin position="1"/>
        <end position="30"/>
    </location>
</feature>